<comment type="caution">
    <text evidence="2">The sequence shown here is derived from an EMBL/GenBank/DDBJ whole genome shotgun (WGS) entry which is preliminary data.</text>
</comment>
<dbReference type="Proteomes" id="UP001432027">
    <property type="component" value="Unassembled WGS sequence"/>
</dbReference>
<proteinExistence type="predicted"/>
<gene>
    <name evidence="2" type="ORF">PENTCL1PPCAC_28338</name>
</gene>
<dbReference type="EMBL" id="BTSX01000006">
    <property type="protein sequence ID" value="GMT06164.1"/>
    <property type="molecule type" value="Genomic_DNA"/>
</dbReference>
<reference evidence="2" key="1">
    <citation type="submission" date="2023-10" db="EMBL/GenBank/DDBJ databases">
        <title>Genome assembly of Pristionchus species.</title>
        <authorList>
            <person name="Yoshida K."/>
            <person name="Sommer R.J."/>
        </authorList>
    </citation>
    <scope>NUCLEOTIDE SEQUENCE</scope>
    <source>
        <strain evidence="2">RS0144</strain>
    </source>
</reference>
<accession>A0AAV5UIF1</accession>
<feature type="compositionally biased region" description="Low complexity" evidence="1">
    <location>
        <begin position="69"/>
        <end position="83"/>
    </location>
</feature>
<protein>
    <submittedName>
        <fullName evidence="2">Uncharacterized protein</fullName>
    </submittedName>
</protein>
<organism evidence="2 3">
    <name type="scientific">Pristionchus entomophagus</name>
    <dbReference type="NCBI Taxonomy" id="358040"/>
    <lineage>
        <taxon>Eukaryota</taxon>
        <taxon>Metazoa</taxon>
        <taxon>Ecdysozoa</taxon>
        <taxon>Nematoda</taxon>
        <taxon>Chromadorea</taxon>
        <taxon>Rhabditida</taxon>
        <taxon>Rhabditina</taxon>
        <taxon>Diplogasteromorpha</taxon>
        <taxon>Diplogasteroidea</taxon>
        <taxon>Neodiplogasteridae</taxon>
        <taxon>Pristionchus</taxon>
    </lineage>
</organism>
<feature type="region of interest" description="Disordered" evidence="1">
    <location>
        <begin position="1"/>
        <end position="31"/>
    </location>
</feature>
<feature type="region of interest" description="Disordered" evidence="1">
    <location>
        <begin position="45"/>
        <end position="164"/>
    </location>
</feature>
<evidence type="ECO:0000256" key="1">
    <source>
        <dbReference type="SAM" id="MobiDB-lite"/>
    </source>
</evidence>
<keyword evidence="3" id="KW-1185">Reference proteome</keyword>
<feature type="compositionally biased region" description="Basic and acidic residues" evidence="1">
    <location>
        <begin position="109"/>
        <end position="146"/>
    </location>
</feature>
<evidence type="ECO:0000313" key="2">
    <source>
        <dbReference type="EMBL" id="GMT06164.1"/>
    </source>
</evidence>
<name>A0AAV5UIF1_9BILA</name>
<sequence length="164" mass="18154">MDALTKISSRVSDLTTRKSKTAKQRLEDDVFLPASFIPPTFDVENYVSVPSSHSSASSSPPKENGARNIIPSSIRRFSPFPRSKQPSSGEQNKEAAGVKTEPKSASAKETPKDSKYRKIGEQGGEAEKSSGVWRFKDSAMDRVDRMKKNRQGEYGVQLLEDDQD</sequence>
<evidence type="ECO:0000313" key="3">
    <source>
        <dbReference type="Proteomes" id="UP001432027"/>
    </source>
</evidence>
<feature type="compositionally biased region" description="Polar residues" evidence="1">
    <location>
        <begin position="1"/>
        <end position="14"/>
    </location>
</feature>
<feature type="compositionally biased region" description="Low complexity" evidence="1">
    <location>
        <begin position="48"/>
        <end position="61"/>
    </location>
</feature>
<dbReference type="AlphaFoldDB" id="A0AAV5UIF1"/>